<evidence type="ECO:0008006" key="3">
    <source>
        <dbReference type="Google" id="ProtNLM"/>
    </source>
</evidence>
<dbReference type="EMBL" id="JAFIWB010000039">
    <property type="protein sequence ID" value="MBN6104748.1"/>
    <property type="molecule type" value="Genomic_DNA"/>
</dbReference>
<name>A0ABS3B8S5_9XANT</name>
<sequence>MTTDETCLAARQTMASMRDRIDGDAALKLTLEGMIAVEEAHFPDRTTYEAMTHIEECAACQRWSASWLDAQFPERVTHRERLSKYCCIHMLAAATHPDAEVRFAFGLFRGEDACWSINEHYAFARFCPWCGQQLPNQAFEPEPIA</sequence>
<accession>A0ABS3B8S5</accession>
<proteinExistence type="predicted"/>
<protein>
    <recommendedName>
        <fullName evidence="3">DUF1963 domain-containing protein</fullName>
    </recommendedName>
</protein>
<keyword evidence="2" id="KW-1185">Reference proteome</keyword>
<evidence type="ECO:0000313" key="2">
    <source>
        <dbReference type="Proteomes" id="UP000695802"/>
    </source>
</evidence>
<comment type="caution">
    <text evidence="1">The sequence shown here is derived from an EMBL/GenBank/DDBJ whole genome shotgun (WGS) entry which is preliminary data.</text>
</comment>
<gene>
    <name evidence="1" type="ORF">JR064_21525</name>
</gene>
<reference evidence="1 2" key="1">
    <citation type="submission" date="2021-02" db="EMBL/GenBank/DDBJ databases">
        <title>Taxonomically Unique Crown Gall-Associated Xanthomonas Stains Have Deficiency in Virulence Repertories.</title>
        <authorList>
            <person name="Mafakheri H."/>
            <person name="Taghavi S.M."/>
            <person name="Dimkic I."/>
            <person name="Nemanja K."/>
            <person name="Osdaghi E."/>
        </authorList>
    </citation>
    <scope>NUCLEOTIDE SEQUENCE [LARGE SCALE GENOMIC DNA]</scope>
    <source>
        <strain evidence="1 2">FX4</strain>
    </source>
</reference>
<dbReference type="Proteomes" id="UP000695802">
    <property type="component" value="Unassembled WGS sequence"/>
</dbReference>
<dbReference type="RefSeq" id="WP_206231100.1">
    <property type="nucleotide sequence ID" value="NZ_JAFIWB010000039.1"/>
</dbReference>
<organism evidence="1 2">
    <name type="scientific">Xanthomonas bonasiae</name>
    <dbReference type="NCBI Taxonomy" id="2810351"/>
    <lineage>
        <taxon>Bacteria</taxon>
        <taxon>Pseudomonadati</taxon>
        <taxon>Pseudomonadota</taxon>
        <taxon>Gammaproteobacteria</taxon>
        <taxon>Lysobacterales</taxon>
        <taxon>Lysobacteraceae</taxon>
        <taxon>Xanthomonas</taxon>
    </lineage>
</organism>
<evidence type="ECO:0000313" key="1">
    <source>
        <dbReference type="EMBL" id="MBN6104748.1"/>
    </source>
</evidence>